<feature type="compositionally biased region" description="Gly residues" evidence="1">
    <location>
        <begin position="287"/>
        <end position="300"/>
    </location>
</feature>
<dbReference type="GeneTree" id="ENSGT00990000203830"/>
<reference evidence="2" key="2">
    <citation type="submission" date="2025-08" db="UniProtKB">
        <authorList>
            <consortium name="Ensembl"/>
        </authorList>
    </citation>
    <scope>IDENTIFICATION</scope>
</reference>
<sequence length="471" mass="51956">MPCTEGRWQPTKRSFSLCYHQPSFSISHSDGYFVPDQHESLSHGRQLKINLPNTAETLEFIPANEPLQTYHYWKRGSVFDKTNKGHVSGKGSDRRWILEKVTFDDMGTYVQKNYWQNVVSSLKVSVTIVRVYEKCVAGEDLSISLAGIAKEDAHLFFSGAEANVTLVQHGAVVAQDLPAYWNRVKTFSDKIRIQNVNTSDVGTYRLTDRKNRVISIVKMELTDKHEYEGNPLMALLLLLGIPAGICCCCRKKIFQKKAQHTTTVIQGGTTEILHPPPPGGPSPGYNVPGGGVYPGPGEPGGYPQVHPPPNPGVPGQPQWTGPPPQPGFSPMYPPAQPQQWNGPPPNPTQDPMYPPAQPQQWNGPPPNPTQDPMYPPAQPQQWNGPQPSQPQHNPNAPTMGYTPVTYNALSSGEEMKMENRTPADPLLPTQPPQVSMPPAPVPPPYYDGLQSSGEAYQFNVDTGKNTTNNYL</sequence>
<accession>A0AAY5K1T4</accession>
<feature type="compositionally biased region" description="Pro residues" evidence="1">
    <location>
        <begin position="428"/>
        <end position="445"/>
    </location>
</feature>
<evidence type="ECO:0000313" key="3">
    <source>
        <dbReference type="Proteomes" id="UP000265140"/>
    </source>
</evidence>
<feature type="compositionally biased region" description="Pro residues" evidence="1">
    <location>
        <begin position="305"/>
        <end position="378"/>
    </location>
</feature>
<dbReference type="Ensembl" id="ENSELUT00000105282.1">
    <property type="protein sequence ID" value="ENSELUP00000082115.1"/>
    <property type="gene ID" value="ENSELUG00000025613.2"/>
</dbReference>
<feature type="compositionally biased region" description="Polar residues" evidence="1">
    <location>
        <begin position="379"/>
        <end position="396"/>
    </location>
</feature>
<name>A0AAY5K1T4_ESOLU</name>
<reference evidence="2 3" key="1">
    <citation type="submission" date="2020-02" db="EMBL/GenBank/DDBJ databases">
        <title>Esox lucius (northern pike) genome, fEsoLuc1, primary haplotype.</title>
        <authorList>
            <person name="Myers G."/>
            <person name="Karagic N."/>
            <person name="Meyer A."/>
            <person name="Pippel M."/>
            <person name="Reichard M."/>
            <person name="Winkler S."/>
            <person name="Tracey A."/>
            <person name="Sims Y."/>
            <person name="Howe K."/>
            <person name="Rhie A."/>
            <person name="Formenti G."/>
            <person name="Durbin R."/>
            <person name="Fedrigo O."/>
            <person name="Jarvis E.D."/>
        </authorList>
    </citation>
    <scope>NUCLEOTIDE SEQUENCE [LARGE SCALE GENOMIC DNA]</scope>
</reference>
<protein>
    <submittedName>
        <fullName evidence="2">Uncharacterized protein</fullName>
    </submittedName>
</protein>
<dbReference type="AlphaFoldDB" id="A0AAY5K1T4"/>
<evidence type="ECO:0000256" key="1">
    <source>
        <dbReference type="SAM" id="MobiDB-lite"/>
    </source>
</evidence>
<proteinExistence type="predicted"/>
<evidence type="ECO:0000313" key="2">
    <source>
        <dbReference type="Ensembl" id="ENSELUP00000082115.1"/>
    </source>
</evidence>
<keyword evidence="3" id="KW-1185">Reference proteome</keyword>
<feature type="region of interest" description="Disordered" evidence="1">
    <location>
        <begin position="268"/>
        <end position="405"/>
    </location>
</feature>
<feature type="region of interest" description="Disordered" evidence="1">
    <location>
        <begin position="419"/>
        <end position="450"/>
    </location>
</feature>
<organism evidence="2 3">
    <name type="scientific">Esox lucius</name>
    <name type="common">Northern pike</name>
    <dbReference type="NCBI Taxonomy" id="8010"/>
    <lineage>
        <taxon>Eukaryota</taxon>
        <taxon>Metazoa</taxon>
        <taxon>Chordata</taxon>
        <taxon>Craniata</taxon>
        <taxon>Vertebrata</taxon>
        <taxon>Euteleostomi</taxon>
        <taxon>Actinopterygii</taxon>
        <taxon>Neopterygii</taxon>
        <taxon>Teleostei</taxon>
        <taxon>Protacanthopterygii</taxon>
        <taxon>Esociformes</taxon>
        <taxon>Esocidae</taxon>
        <taxon>Esox</taxon>
    </lineage>
</organism>
<reference evidence="2" key="3">
    <citation type="submission" date="2025-09" db="UniProtKB">
        <authorList>
            <consortium name="Ensembl"/>
        </authorList>
    </citation>
    <scope>IDENTIFICATION</scope>
</reference>
<dbReference type="Proteomes" id="UP000265140">
    <property type="component" value="Chromosome 25"/>
</dbReference>